<comment type="caution">
    <text evidence="4">The sequence shown here is derived from an EMBL/GenBank/DDBJ whole genome shotgun (WGS) entry which is preliminary data.</text>
</comment>
<sequence length="146" mass="16221">MTSTRNHEVDCVLVWKFDRFARSTRHLLMALEEFDHLGVRFISVQDQIDTASPMGRAMFTIIGAMAELESSLISERVTAGMKAAAARGKQLGRPPLTPHLIAEIKTLAGSTNLSVRQIHKKIRQKASRGRVGEIVKNVRSTKPETV</sequence>
<reference evidence="4 5" key="1">
    <citation type="journal article" date="2016" name="Front. Microbiol.">
        <title>Comparative Genomic Analysis Reveals a Diverse Repertoire of Genes Involved in Prokaryote-Eukaryote Interactions within the Pseudovibrio Genus.</title>
        <authorList>
            <person name="Romano S."/>
            <person name="Fernandez-Guerra A."/>
            <person name="Reen F.J."/>
            <person name="Glockner F.O."/>
            <person name="Crowley S.P."/>
            <person name="O'Sullivan O."/>
            <person name="Cotter P.D."/>
            <person name="Adams C."/>
            <person name="Dobson A.D."/>
            <person name="O'Gara F."/>
        </authorList>
    </citation>
    <scope>NUCLEOTIDE SEQUENCE [LARGE SCALE GENOMIC DNA]</scope>
    <source>
        <strain evidence="4 5">Ad2</strain>
    </source>
</reference>
<evidence type="ECO:0000256" key="2">
    <source>
        <dbReference type="ARBA" id="ARBA00023172"/>
    </source>
</evidence>
<dbReference type="Proteomes" id="UP000076577">
    <property type="component" value="Unassembled WGS sequence"/>
</dbReference>
<keyword evidence="2" id="KW-0233">DNA recombination</keyword>
<keyword evidence="1" id="KW-0238">DNA-binding</keyword>
<dbReference type="SMART" id="SM00857">
    <property type="entry name" value="Resolvase"/>
    <property type="match status" value="1"/>
</dbReference>
<name>A0A165UX12_9HYPH</name>
<dbReference type="PATRIC" id="fig|989403.3.peg.4108"/>
<dbReference type="EMBL" id="LMCB01000096">
    <property type="protein sequence ID" value="KZL13054.1"/>
    <property type="molecule type" value="Genomic_DNA"/>
</dbReference>
<evidence type="ECO:0000256" key="1">
    <source>
        <dbReference type="ARBA" id="ARBA00023125"/>
    </source>
</evidence>
<protein>
    <submittedName>
        <fullName evidence="4">DNA-invertase hin</fullName>
    </submittedName>
</protein>
<dbReference type="Gene3D" id="3.40.50.1390">
    <property type="entry name" value="Resolvase, N-terminal catalytic domain"/>
    <property type="match status" value="1"/>
</dbReference>
<dbReference type="InterPro" id="IPR006119">
    <property type="entry name" value="Resolv_N"/>
</dbReference>
<dbReference type="RefSeq" id="WP_203416234.1">
    <property type="nucleotide sequence ID" value="NZ_LMCB01000096.1"/>
</dbReference>
<organism evidence="4 5">
    <name type="scientific">Pseudovibrio axinellae</name>
    <dbReference type="NCBI Taxonomy" id="989403"/>
    <lineage>
        <taxon>Bacteria</taxon>
        <taxon>Pseudomonadati</taxon>
        <taxon>Pseudomonadota</taxon>
        <taxon>Alphaproteobacteria</taxon>
        <taxon>Hyphomicrobiales</taxon>
        <taxon>Stappiaceae</taxon>
        <taxon>Pseudovibrio</taxon>
    </lineage>
</organism>
<dbReference type="PANTHER" id="PTHR30461">
    <property type="entry name" value="DNA-INVERTASE FROM LAMBDOID PROPHAGE"/>
    <property type="match status" value="1"/>
</dbReference>
<dbReference type="SUPFAM" id="SSF53041">
    <property type="entry name" value="Resolvase-like"/>
    <property type="match status" value="1"/>
</dbReference>
<accession>A0A165UX12</accession>
<dbReference type="CDD" id="cd03768">
    <property type="entry name" value="SR_ResInv"/>
    <property type="match status" value="1"/>
</dbReference>
<dbReference type="AlphaFoldDB" id="A0A165UX12"/>
<evidence type="ECO:0000313" key="4">
    <source>
        <dbReference type="EMBL" id="KZL13054.1"/>
    </source>
</evidence>
<evidence type="ECO:0000259" key="3">
    <source>
        <dbReference type="PROSITE" id="PS51736"/>
    </source>
</evidence>
<dbReference type="PANTHER" id="PTHR30461:SF2">
    <property type="entry name" value="SERINE RECOMBINASE PINE-RELATED"/>
    <property type="match status" value="1"/>
</dbReference>
<dbReference type="PROSITE" id="PS51736">
    <property type="entry name" value="RECOMBINASES_3"/>
    <property type="match status" value="1"/>
</dbReference>
<gene>
    <name evidence="4" type="primary">hin_2</name>
    <name evidence="4" type="ORF">PsAD2_03772</name>
</gene>
<dbReference type="Pfam" id="PF00239">
    <property type="entry name" value="Resolvase"/>
    <property type="match status" value="1"/>
</dbReference>
<dbReference type="InterPro" id="IPR036162">
    <property type="entry name" value="Resolvase-like_N_sf"/>
</dbReference>
<dbReference type="InterPro" id="IPR050639">
    <property type="entry name" value="SSR_resolvase"/>
</dbReference>
<keyword evidence="5" id="KW-1185">Reference proteome</keyword>
<proteinExistence type="predicted"/>
<evidence type="ECO:0000313" key="5">
    <source>
        <dbReference type="Proteomes" id="UP000076577"/>
    </source>
</evidence>
<dbReference type="GO" id="GO:0003677">
    <property type="term" value="F:DNA binding"/>
    <property type="evidence" value="ECO:0007669"/>
    <property type="project" value="UniProtKB-KW"/>
</dbReference>
<feature type="domain" description="Resolvase/invertase-type recombinase catalytic" evidence="3">
    <location>
        <begin position="1"/>
        <end position="88"/>
    </location>
</feature>
<dbReference type="GO" id="GO:0000150">
    <property type="term" value="F:DNA strand exchange activity"/>
    <property type="evidence" value="ECO:0007669"/>
    <property type="project" value="InterPro"/>
</dbReference>